<feature type="domain" description="Ubiquitin-like" evidence="5">
    <location>
        <begin position="1"/>
        <end position="56"/>
    </location>
</feature>
<dbReference type="Gene3D" id="1.25.40.20">
    <property type="entry name" value="Ankyrin repeat-containing domain"/>
    <property type="match status" value="3"/>
</dbReference>
<dbReference type="InterPro" id="IPR000626">
    <property type="entry name" value="Ubiquitin-like_dom"/>
</dbReference>
<feature type="region of interest" description="Disordered" evidence="4">
    <location>
        <begin position="429"/>
        <end position="463"/>
    </location>
</feature>
<keyword evidence="2 3" id="KW-0040">ANK repeat</keyword>
<keyword evidence="1" id="KW-0677">Repeat</keyword>
<dbReference type="CDD" id="cd17039">
    <property type="entry name" value="Ubl_ubiquitin_like"/>
    <property type="match status" value="1"/>
</dbReference>
<gene>
    <name evidence="6" type="primary">Ank2</name>
    <name evidence="6" type="ORF">SNAT2548_LOCUS11634</name>
</gene>
<dbReference type="PROSITE" id="PS50297">
    <property type="entry name" value="ANK_REP_REGION"/>
    <property type="match status" value="5"/>
</dbReference>
<proteinExistence type="predicted"/>
<dbReference type="EMBL" id="CAJNDS010001057">
    <property type="protein sequence ID" value="CAE7245802.1"/>
    <property type="molecule type" value="Genomic_DNA"/>
</dbReference>
<evidence type="ECO:0000313" key="6">
    <source>
        <dbReference type="EMBL" id="CAE7245802.1"/>
    </source>
</evidence>
<dbReference type="OrthoDB" id="448167at2759"/>
<feature type="compositionally biased region" description="Basic and acidic residues" evidence="4">
    <location>
        <begin position="448"/>
        <end position="462"/>
    </location>
</feature>
<evidence type="ECO:0000259" key="5">
    <source>
        <dbReference type="PROSITE" id="PS50053"/>
    </source>
</evidence>
<name>A0A812LEY4_9DINO</name>
<reference evidence="6" key="1">
    <citation type="submission" date="2021-02" db="EMBL/GenBank/DDBJ databases">
        <authorList>
            <person name="Dougan E. K."/>
            <person name="Rhodes N."/>
            <person name="Thang M."/>
            <person name="Chan C."/>
        </authorList>
    </citation>
    <scope>NUCLEOTIDE SEQUENCE</scope>
</reference>
<feature type="repeat" description="ANK" evidence="3">
    <location>
        <begin position="241"/>
        <end position="273"/>
    </location>
</feature>
<sequence>MLHVRMPSGEELASIPAADLSTVRNLKNDLQRICGVPRFRQKLLHGGNALEEDMRLDASMESVLLVLVVFCPASEDEIEELVFSPSQGSVEEVEQILQRSIDPNAATPDGKTALMQASLEGHTEFADLLLEARADLDVSDNDGVTALLTASREGCEDMVQWLLVARADFNKADGNGCTPLVGAFQEGQLHAARLLVQAGAGTGPGPQGNELLYNECAFGHNREVVQLLLEARVDPNTATEDGSTALIGACDEGRPEIVQSLLASDADVNLIDSNGFPALFLASQNKHAEVVRMLVQAGADPDKEIMQTTVLHNACVENSVEVVRWLLHAKAALDQANEDGTTPLNLACSFGHLEIVRLLVEAVADRIGVAGLDRVYGGYTPLHCASIHNYLPVAHLLVEAGASKDITDEVGCIAFDYAKSDDMAKLLATDKPRNRQKGDEECSEAVESDIHGDEDQSREGIREGICGEVWQARNPMNKPGPAEEAARTYVAGLLSPFCRPSKGKQR</sequence>
<evidence type="ECO:0000313" key="7">
    <source>
        <dbReference type="Proteomes" id="UP000604046"/>
    </source>
</evidence>
<feature type="repeat" description="ANK" evidence="3">
    <location>
        <begin position="142"/>
        <end position="174"/>
    </location>
</feature>
<feature type="compositionally biased region" description="Basic and acidic residues" evidence="4">
    <location>
        <begin position="429"/>
        <end position="440"/>
    </location>
</feature>
<organism evidence="6 7">
    <name type="scientific">Symbiodinium natans</name>
    <dbReference type="NCBI Taxonomy" id="878477"/>
    <lineage>
        <taxon>Eukaryota</taxon>
        <taxon>Sar</taxon>
        <taxon>Alveolata</taxon>
        <taxon>Dinophyceae</taxon>
        <taxon>Suessiales</taxon>
        <taxon>Symbiodiniaceae</taxon>
        <taxon>Symbiodinium</taxon>
    </lineage>
</organism>
<feature type="repeat" description="ANK" evidence="3">
    <location>
        <begin position="377"/>
        <end position="409"/>
    </location>
</feature>
<evidence type="ECO:0000256" key="1">
    <source>
        <dbReference type="ARBA" id="ARBA00022737"/>
    </source>
</evidence>
<dbReference type="Pfam" id="PF12796">
    <property type="entry name" value="Ank_2"/>
    <property type="match status" value="3"/>
</dbReference>
<dbReference type="PROSITE" id="PS50053">
    <property type="entry name" value="UBIQUITIN_2"/>
    <property type="match status" value="1"/>
</dbReference>
<dbReference type="SUPFAM" id="SSF48403">
    <property type="entry name" value="Ankyrin repeat"/>
    <property type="match status" value="1"/>
</dbReference>
<accession>A0A812LEY4</accession>
<feature type="repeat" description="ANK" evidence="3">
    <location>
        <begin position="274"/>
        <end position="302"/>
    </location>
</feature>
<dbReference type="InterPro" id="IPR029071">
    <property type="entry name" value="Ubiquitin-like_domsf"/>
</dbReference>
<dbReference type="InterPro" id="IPR002110">
    <property type="entry name" value="Ankyrin_rpt"/>
</dbReference>
<dbReference type="Gene3D" id="3.10.20.90">
    <property type="entry name" value="Phosphatidylinositol 3-kinase Catalytic Subunit, Chain A, domain 1"/>
    <property type="match status" value="1"/>
</dbReference>
<comment type="caution">
    <text evidence="6">The sequence shown here is derived from an EMBL/GenBank/DDBJ whole genome shotgun (WGS) entry which is preliminary data.</text>
</comment>
<feature type="repeat" description="ANK" evidence="3">
    <location>
        <begin position="339"/>
        <end position="365"/>
    </location>
</feature>
<feature type="repeat" description="ANK" evidence="3">
    <location>
        <begin position="109"/>
        <end position="141"/>
    </location>
</feature>
<dbReference type="InterPro" id="IPR036770">
    <property type="entry name" value="Ankyrin_rpt-contain_sf"/>
</dbReference>
<protein>
    <submittedName>
        <fullName evidence="6">Ank2 protein</fullName>
    </submittedName>
</protein>
<dbReference type="Proteomes" id="UP000604046">
    <property type="component" value="Unassembled WGS sequence"/>
</dbReference>
<dbReference type="PROSITE" id="PS50088">
    <property type="entry name" value="ANK_REPEAT"/>
    <property type="match status" value="6"/>
</dbReference>
<keyword evidence="7" id="KW-1185">Reference proteome</keyword>
<evidence type="ECO:0000256" key="3">
    <source>
        <dbReference type="PROSITE-ProRule" id="PRU00023"/>
    </source>
</evidence>
<dbReference type="AlphaFoldDB" id="A0A812LEY4"/>
<dbReference type="SUPFAM" id="SSF54236">
    <property type="entry name" value="Ubiquitin-like"/>
    <property type="match status" value="1"/>
</dbReference>
<dbReference type="PANTHER" id="PTHR24198:SF165">
    <property type="entry name" value="ANKYRIN REPEAT-CONTAINING PROTEIN-RELATED"/>
    <property type="match status" value="1"/>
</dbReference>
<dbReference type="PANTHER" id="PTHR24198">
    <property type="entry name" value="ANKYRIN REPEAT AND PROTEIN KINASE DOMAIN-CONTAINING PROTEIN"/>
    <property type="match status" value="1"/>
</dbReference>
<dbReference type="SMART" id="SM00248">
    <property type="entry name" value="ANK"/>
    <property type="match status" value="9"/>
</dbReference>
<evidence type="ECO:0000256" key="4">
    <source>
        <dbReference type="SAM" id="MobiDB-lite"/>
    </source>
</evidence>
<evidence type="ECO:0000256" key="2">
    <source>
        <dbReference type="ARBA" id="ARBA00023043"/>
    </source>
</evidence>